<feature type="domain" description="ETF-QO/FixC ubiquinone-binding" evidence="7">
    <location>
        <begin position="215"/>
        <end position="277"/>
    </location>
</feature>
<keyword evidence="4" id="KW-0274">FAD</keyword>
<dbReference type="eggNOG" id="COG0644">
    <property type="taxonomic scope" value="Bacteria"/>
</dbReference>
<dbReference type="InterPro" id="IPR002938">
    <property type="entry name" value="FAD-bd"/>
</dbReference>
<dbReference type="PANTHER" id="PTHR43624:SF2">
    <property type="entry name" value="ELECTRON TRANSFER FLAVOPROTEIN-QUINONE OXIDOREDUCTASE YDIS-RELATED"/>
    <property type="match status" value="1"/>
</dbReference>
<organism evidence="9 10">
    <name type="scientific">Pelotomaculum thermopropionicum (strain DSM 13744 / JCM 10971 / SI)</name>
    <dbReference type="NCBI Taxonomy" id="370438"/>
    <lineage>
        <taxon>Bacteria</taxon>
        <taxon>Bacillati</taxon>
        <taxon>Bacillota</taxon>
        <taxon>Clostridia</taxon>
        <taxon>Eubacteriales</taxon>
        <taxon>Desulfotomaculaceae</taxon>
        <taxon>Pelotomaculum</taxon>
    </lineage>
</organism>
<evidence type="ECO:0000256" key="4">
    <source>
        <dbReference type="ARBA" id="ARBA00022827"/>
    </source>
</evidence>
<dbReference type="InterPro" id="IPR039651">
    <property type="entry name" value="FixC-like"/>
</dbReference>
<evidence type="ECO:0000256" key="1">
    <source>
        <dbReference type="ARBA" id="ARBA00001974"/>
    </source>
</evidence>
<evidence type="ECO:0000256" key="2">
    <source>
        <dbReference type="ARBA" id="ARBA00006796"/>
    </source>
</evidence>
<dbReference type="NCBIfam" id="NF007450">
    <property type="entry name" value="PRK10015.1"/>
    <property type="match status" value="1"/>
</dbReference>
<dbReference type="KEGG" id="pth:PTH_2430"/>
<comment type="similarity">
    <text evidence="2">Belongs to the ETF-QO/FixC family.</text>
</comment>
<dbReference type="GO" id="GO:0016491">
    <property type="term" value="F:oxidoreductase activity"/>
    <property type="evidence" value="ECO:0007669"/>
    <property type="project" value="UniProtKB-KW"/>
</dbReference>
<accession>A5CZH7</accession>
<keyword evidence="5" id="KW-0560">Oxidoreductase</keyword>
<dbReference type="PANTHER" id="PTHR43624">
    <property type="entry name" value="ELECTRON TRANSFER FLAVOPROTEIN-QUINONE OXIDOREDUCTASE YDIS-RELATED"/>
    <property type="match status" value="1"/>
</dbReference>
<evidence type="ECO:0000256" key="5">
    <source>
        <dbReference type="ARBA" id="ARBA00023002"/>
    </source>
</evidence>
<evidence type="ECO:0000313" key="10">
    <source>
        <dbReference type="Proteomes" id="UP000006556"/>
    </source>
</evidence>
<comment type="cofactor">
    <cofactor evidence="1">
        <name>FAD</name>
        <dbReference type="ChEBI" id="CHEBI:57692"/>
    </cofactor>
</comment>
<dbReference type="Pfam" id="PF21162">
    <property type="entry name" value="ETFQO_UQ-bd"/>
    <property type="match status" value="1"/>
</dbReference>
<evidence type="ECO:0000259" key="6">
    <source>
        <dbReference type="Pfam" id="PF01494"/>
    </source>
</evidence>
<dbReference type="HOGENOM" id="CLU_050977_0_0_9"/>
<feature type="domain" description="FixC-like C-terminal" evidence="8">
    <location>
        <begin position="366"/>
        <end position="427"/>
    </location>
</feature>
<evidence type="ECO:0000313" key="9">
    <source>
        <dbReference type="EMBL" id="BAF60611.1"/>
    </source>
</evidence>
<keyword evidence="3" id="KW-0285">Flavoprotein</keyword>
<dbReference type="PRINTS" id="PR00420">
    <property type="entry name" value="RNGMNOXGNASE"/>
</dbReference>
<dbReference type="Proteomes" id="UP000006556">
    <property type="component" value="Chromosome"/>
</dbReference>
<evidence type="ECO:0000256" key="3">
    <source>
        <dbReference type="ARBA" id="ARBA00022630"/>
    </source>
</evidence>
<evidence type="ECO:0000259" key="8">
    <source>
        <dbReference type="Pfam" id="PF26311"/>
    </source>
</evidence>
<gene>
    <name evidence="9" type="primary">FixC</name>
    <name evidence="9" type="ordered locus">PTH_2430</name>
</gene>
<name>A5CZH7_PELTS</name>
<protein>
    <submittedName>
        <fullName evidence="9">Dehydrogenases</fullName>
    </submittedName>
</protein>
<dbReference type="InterPro" id="IPR036188">
    <property type="entry name" value="FAD/NAD-bd_sf"/>
</dbReference>
<keyword evidence="10" id="KW-1185">Reference proteome</keyword>
<dbReference type="GO" id="GO:0071949">
    <property type="term" value="F:FAD binding"/>
    <property type="evidence" value="ECO:0007669"/>
    <property type="project" value="InterPro"/>
</dbReference>
<dbReference type="InterPro" id="IPR059103">
    <property type="entry name" value="FixC-like_C"/>
</dbReference>
<dbReference type="Pfam" id="PF01494">
    <property type="entry name" value="FAD_binding_3"/>
    <property type="match status" value="1"/>
</dbReference>
<dbReference type="STRING" id="370438.PTH_2430"/>
<feature type="domain" description="FAD-binding" evidence="6">
    <location>
        <begin position="5"/>
        <end position="176"/>
    </location>
</feature>
<proteinExistence type="inferred from homology"/>
<dbReference type="SUPFAM" id="SSF51905">
    <property type="entry name" value="FAD/NAD(P)-binding domain"/>
    <property type="match status" value="1"/>
</dbReference>
<dbReference type="EMBL" id="AP009389">
    <property type="protein sequence ID" value="BAF60611.1"/>
    <property type="molecule type" value="Genomic_DNA"/>
</dbReference>
<reference evidence="10" key="1">
    <citation type="journal article" date="2008" name="Genome Res.">
        <title>The genome of Pelotomaculum thermopropionicum reveals niche-associated evolution in anaerobic microbiota.</title>
        <authorList>
            <person name="Kosaka T."/>
            <person name="Kato S."/>
            <person name="Shimoyama T."/>
            <person name="Ishii S."/>
            <person name="Abe T."/>
            <person name="Watanabe K."/>
        </authorList>
    </citation>
    <scope>NUCLEOTIDE SEQUENCE [LARGE SCALE GENOMIC DNA]</scope>
    <source>
        <strain evidence="10">DSM 13744 / JCM 10971 / SI</strain>
    </source>
</reference>
<evidence type="ECO:0000259" key="7">
    <source>
        <dbReference type="Pfam" id="PF21162"/>
    </source>
</evidence>
<dbReference type="InterPro" id="IPR049398">
    <property type="entry name" value="ETF-QO/FixC_UQ-bd"/>
</dbReference>
<sequence>MSDKFEVVIVGAGVAGSTAAYILASAGLEVLLIERGNYAGSKNMTGGRLYSHSLNKIIPNFAKEAPVERKITKEKVSLLTEDSAITLDYHSSRLGGNLRDSYSVLRGEFDQWLAQKAEEAGAVLAAGVRVDELLTNNGKVVGVKAGEDEIEADVVVLADGVNSLLAQQIGLKKELQPHEVAVGAKEVIELPKQVIEDRFNLNEEEGAAWLFAGSCTSGIVGGGFIYTNKSSLSLGIVCTLSDIANSVKSVCQMVEDFKMHPAIKPLIKGGKLLEYSGHLVPEAGYDMVPQLYGDGVVIVGDAAGLVINVGYTVRGMDLAITSAEAAAKVIIKAREKGDFSKNSLATYKQFLDQSFVIKDMKLYKNFPHFMQNKRIFNDYPKLVDDILAGMFIVDGSTSKPLRKKVMDNLKTVGLMTLLKDSYKGMKAL</sequence>
<dbReference type="AlphaFoldDB" id="A5CZH7"/>
<dbReference type="SUPFAM" id="SSF54373">
    <property type="entry name" value="FAD-linked reductases, C-terminal domain"/>
    <property type="match status" value="1"/>
</dbReference>
<dbReference type="Pfam" id="PF26311">
    <property type="entry name" value="ETF-QO_FixC_C"/>
    <property type="match status" value="1"/>
</dbReference>
<dbReference type="Gene3D" id="3.50.50.60">
    <property type="entry name" value="FAD/NAD(P)-binding domain"/>
    <property type="match status" value="1"/>
</dbReference>